<reference evidence="2 3" key="1">
    <citation type="submission" date="2018-06" db="EMBL/GenBank/DDBJ databases">
        <title>Genomic Encyclopedia of Type Strains, Phase III (KMG-III): the genomes of soil and plant-associated and newly described type strains.</title>
        <authorList>
            <person name="Whitman W."/>
        </authorList>
    </citation>
    <scope>NUCLEOTIDE SEQUENCE [LARGE SCALE GENOMIC DNA]</scope>
    <source>
        <strain evidence="2 3">CGMCC 1.12504</strain>
    </source>
</reference>
<dbReference type="SUPFAM" id="SSF48317">
    <property type="entry name" value="Acid phosphatase/Vanadium-dependent haloperoxidase"/>
    <property type="match status" value="1"/>
</dbReference>
<dbReference type="Gene3D" id="1.20.144.10">
    <property type="entry name" value="Phosphatidic acid phosphatase type 2/haloperoxidase"/>
    <property type="match status" value="1"/>
</dbReference>
<dbReference type="Proteomes" id="UP000249518">
    <property type="component" value="Unassembled WGS sequence"/>
</dbReference>
<organism evidence="2 3">
    <name type="scientific">Flavobacterium lacus</name>
    <dbReference type="NCBI Taxonomy" id="1353778"/>
    <lineage>
        <taxon>Bacteria</taxon>
        <taxon>Pseudomonadati</taxon>
        <taxon>Bacteroidota</taxon>
        <taxon>Flavobacteriia</taxon>
        <taxon>Flavobacteriales</taxon>
        <taxon>Flavobacteriaceae</taxon>
        <taxon>Flavobacterium</taxon>
    </lineage>
</organism>
<sequence>MKFMDQFIKLFIVFFAFQHSISAQTDSLSIKRDTLVFGEIKNDTLVKETIWQKLKYDARNGANGFLYTFAQPTRWDKKDLAYFGGALVGTGILYLSDEEISGFFRRQEKDIPHAVSEFGFRFGKPLVNYGLTGSVYLVGLLSKNEKIRYTGVLMITSASVSGLLQQAMKTVAGRARPSTELGHDYFDPFNGSPAFSSFPSGHTALSVTTCYALSKQFSSPWIKGGFYVLGMVSPMSRIWEGAHWASDVFLSTVMSVAIVECVDSYLKRDNKYKLSPEQSKNKISWNVRMGYNQVGLVGTF</sequence>
<name>A0A328WJT1_9FLAO</name>
<protein>
    <submittedName>
        <fullName evidence="2">Membrane-associated phospholipid phosphatase</fullName>
    </submittedName>
</protein>
<dbReference type="InterPro" id="IPR036938">
    <property type="entry name" value="PAP2/HPO_sf"/>
</dbReference>
<dbReference type="AlphaFoldDB" id="A0A328WJT1"/>
<keyword evidence="3" id="KW-1185">Reference proteome</keyword>
<dbReference type="InterPro" id="IPR000326">
    <property type="entry name" value="PAP2/HPO"/>
</dbReference>
<dbReference type="OrthoDB" id="9773582at2"/>
<accession>A0A328WJT1</accession>
<dbReference type="SMART" id="SM00014">
    <property type="entry name" value="acidPPc"/>
    <property type="match status" value="1"/>
</dbReference>
<feature type="domain" description="Phosphatidic acid phosphatase type 2/haloperoxidase" evidence="1">
    <location>
        <begin position="150"/>
        <end position="263"/>
    </location>
</feature>
<evidence type="ECO:0000259" key="1">
    <source>
        <dbReference type="SMART" id="SM00014"/>
    </source>
</evidence>
<evidence type="ECO:0000313" key="3">
    <source>
        <dbReference type="Proteomes" id="UP000249518"/>
    </source>
</evidence>
<dbReference type="EMBL" id="QLSV01000018">
    <property type="protein sequence ID" value="RAR46481.1"/>
    <property type="molecule type" value="Genomic_DNA"/>
</dbReference>
<dbReference type="Pfam" id="PF01569">
    <property type="entry name" value="PAP2"/>
    <property type="match status" value="1"/>
</dbReference>
<evidence type="ECO:0000313" key="2">
    <source>
        <dbReference type="EMBL" id="RAR46481.1"/>
    </source>
</evidence>
<dbReference type="CDD" id="cd01610">
    <property type="entry name" value="PAP2_like"/>
    <property type="match status" value="1"/>
</dbReference>
<proteinExistence type="predicted"/>
<comment type="caution">
    <text evidence="2">The sequence shown here is derived from an EMBL/GenBank/DDBJ whole genome shotgun (WGS) entry which is preliminary data.</text>
</comment>
<gene>
    <name evidence="2" type="ORF">B0I10_11816</name>
</gene>